<dbReference type="CDD" id="cd00761">
    <property type="entry name" value="Glyco_tranf_GTA_type"/>
    <property type="match status" value="1"/>
</dbReference>
<dbReference type="Pfam" id="PF00535">
    <property type="entry name" value="Glycos_transf_2"/>
    <property type="match status" value="1"/>
</dbReference>
<dbReference type="PANTHER" id="PTHR43685:SF2">
    <property type="entry name" value="GLYCOSYLTRANSFERASE 2-LIKE DOMAIN-CONTAINING PROTEIN"/>
    <property type="match status" value="1"/>
</dbReference>
<reference evidence="2 3" key="1">
    <citation type="submission" date="2012-06" db="EMBL/GenBank/DDBJ databases">
        <title>Finished chromosome of genome of Oscillatoria acuminata PCC 6304.</title>
        <authorList>
            <consortium name="US DOE Joint Genome Institute"/>
            <person name="Gugger M."/>
            <person name="Coursin T."/>
            <person name="Rippka R."/>
            <person name="Tandeau De Marsac N."/>
            <person name="Huntemann M."/>
            <person name="Wei C.-L."/>
            <person name="Han J."/>
            <person name="Detter J.C."/>
            <person name="Han C."/>
            <person name="Tapia R."/>
            <person name="Davenport K."/>
            <person name="Daligault H."/>
            <person name="Erkkila T."/>
            <person name="Gu W."/>
            <person name="Munk A.C.C."/>
            <person name="Teshima H."/>
            <person name="Xu Y."/>
            <person name="Chain P."/>
            <person name="Chen A."/>
            <person name="Krypides N."/>
            <person name="Mavromatis K."/>
            <person name="Markowitz V."/>
            <person name="Szeto E."/>
            <person name="Ivanova N."/>
            <person name="Mikhailova N."/>
            <person name="Ovchinnikova G."/>
            <person name="Pagani I."/>
            <person name="Pati A."/>
            <person name="Goodwin L."/>
            <person name="Peters L."/>
            <person name="Pitluck S."/>
            <person name="Woyke T."/>
            <person name="Kerfeld C."/>
        </authorList>
    </citation>
    <scope>NUCLEOTIDE SEQUENCE [LARGE SCALE GENOMIC DNA]</scope>
    <source>
        <strain evidence="2 3">PCC 6304</strain>
    </source>
</reference>
<dbReference type="PANTHER" id="PTHR43685">
    <property type="entry name" value="GLYCOSYLTRANSFERASE"/>
    <property type="match status" value="1"/>
</dbReference>
<protein>
    <submittedName>
        <fullName evidence="2">Glycosyl transferase</fullName>
    </submittedName>
</protein>
<evidence type="ECO:0000259" key="1">
    <source>
        <dbReference type="Pfam" id="PF00535"/>
    </source>
</evidence>
<dbReference type="AlphaFoldDB" id="K9TIC3"/>
<evidence type="ECO:0000313" key="3">
    <source>
        <dbReference type="Proteomes" id="UP000010367"/>
    </source>
</evidence>
<dbReference type="KEGG" id="oac:Oscil6304_2661"/>
<evidence type="ECO:0000313" key="2">
    <source>
        <dbReference type="EMBL" id="AFY82275.1"/>
    </source>
</evidence>
<dbReference type="RefSeq" id="WP_015148916.1">
    <property type="nucleotide sequence ID" value="NC_019693.1"/>
</dbReference>
<dbReference type="OrthoDB" id="9802649at2"/>
<name>K9TIC3_9CYAN</name>
<dbReference type="GO" id="GO:0016740">
    <property type="term" value="F:transferase activity"/>
    <property type="evidence" value="ECO:0007669"/>
    <property type="project" value="UniProtKB-KW"/>
</dbReference>
<dbReference type="EMBL" id="CP003607">
    <property type="protein sequence ID" value="AFY82275.1"/>
    <property type="molecule type" value="Genomic_DNA"/>
</dbReference>
<keyword evidence="2" id="KW-0808">Transferase</keyword>
<feature type="domain" description="Glycosyltransferase 2-like" evidence="1">
    <location>
        <begin position="7"/>
        <end position="124"/>
    </location>
</feature>
<dbReference type="HOGENOM" id="CLU_025996_25_1_3"/>
<dbReference type="Gene3D" id="3.90.550.10">
    <property type="entry name" value="Spore Coat Polysaccharide Biosynthesis Protein SpsA, Chain A"/>
    <property type="match status" value="1"/>
</dbReference>
<dbReference type="Proteomes" id="UP000010367">
    <property type="component" value="Chromosome"/>
</dbReference>
<dbReference type="InterPro" id="IPR029044">
    <property type="entry name" value="Nucleotide-diphossugar_trans"/>
</dbReference>
<dbReference type="InterPro" id="IPR001173">
    <property type="entry name" value="Glyco_trans_2-like"/>
</dbReference>
<dbReference type="eggNOG" id="COG1216">
    <property type="taxonomic scope" value="Bacteria"/>
</dbReference>
<accession>K9TIC3</accession>
<dbReference type="InParanoid" id="K9TIC3"/>
<dbReference type="STRING" id="56110.Oscil6304_2661"/>
<proteinExistence type="predicted"/>
<dbReference type="SUPFAM" id="SSF53448">
    <property type="entry name" value="Nucleotide-diphospho-sugar transferases"/>
    <property type="match status" value="1"/>
</dbReference>
<keyword evidence="3" id="KW-1185">Reference proteome</keyword>
<organism evidence="2 3">
    <name type="scientific">Oscillatoria acuminata PCC 6304</name>
    <dbReference type="NCBI Taxonomy" id="56110"/>
    <lineage>
        <taxon>Bacteria</taxon>
        <taxon>Bacillati</taxon>
        <taxon>Cyanobacteriota</taxon>
        <taxon>Cyanophyceae</taxon>
        <taxon>Oscillatoriophycideae</taxon>
        <taxon>Oscillatoriales</taxon>
        <taxon>Oscillatoriaceae</taxon>
        <taxon>Oscillatoria</taxon>
    </lineage>
</organism>
<dbReference type="InterPro" id="IPR050834">
    <property type="entry name" value="Glycosyltransf_2"/>
</dbReference>
<sequence>MKPPAISVIIPTLNRLQLLQQTLESLRQQTFTQWEALVVDDGSNDGTVEFLQRVSQEDSRIRYLERESSTSGAPARRNQGTAASEGKYVIYLDSDDLLAPTALSNRFQAMENNPELDFGVFSGVLFRNHPGDMRLLVNKETTTQQDDINRFLKIDCPWQGLCMIWKRQSLDRLGFWDEELLSFQDWELPMRALILQFNYQRFSTADCFWRVSQHQSIGSTSKSPAHLKSHERLFDLTYHRLMKAGLFTNERRNLMGGLSFWLAQCWVESGERSEALRLWKSSYDKNWVQPPFYSQGAWYLNQIAEGKPLIDRIVYKFFELTWPKGLAFKWSKTFCNTPVPKSVQLPTVPLPLTRTQ</sequence>
<gene>
    <name evidence="2" type="ORF">Oscil6304_2661</name>
</gene>